<dbReference type="EMBL" id="JAMXFA010000004">
    <property type="protein sequence ID" value="MCT7976827.1"/>
    <property type="molecule type" value="Genomic_DNA"/>
</dbReference>
<keyword evidence="2" id="KW-1185">Reference proteome</keyword>
<organism evidence="1 2">
    <name type="scientific">Laspinema olomoucense D3b</name>
    <dbReference type="NCBI Taxonomy" id="2953688"/>
    <lineage>
        <taxon>Bacteria</taxon>
        <taxon>Bacillati</taxon>
        <taxon>Cyanobacteriota</taxon>
        <taxon>Cyanophyceae</taxon>
        <taxon>Oscillatoriophycideae</taxon>
        <taxon>Oscillatoriales</taxon>
        <taxon>Laspinemataceae</taxon>
        <taxon>Laspinema</taxon>
        <taxon>Laspinema olomoucense</taxon>
    </lineage>
</organism>
<name>A0ABT2N2E3_9CYAN</name>
<protein>
    <submittedName>
        <fullName evidence="1">Uncharacterized protein</fullName>
    </submittedName>
</protein>
<gene>
    <name evidence="1" type="ORF">NG792_03690</name>
</gene>
<dbReference type="Proteomes" id="UP001525961">
    <property type="component" value="Unassembled WGS sequence"/>
</dbReference>
<reference evidence="1 2" key="1">
    <citation type="journal article" date="2022" name="Front. Microbiol.">
        <title>High genomic differentiation and limited gene flow indicate recent cryptic speciation within the genus Laspinema (cyanobacteria).</title>
        <authorList>
            <person name="Stanojkovic A."/>
            <person name="Skoupy S."/>
            <person name="Skaloud P."/>
            <person name="Dvorak P."/>
        </authorList>
    </citation>
    <scope>NUCLEOTIDE SEQUENCE [LARGE SCALE GENOMIC DNA]</scope>
    <source>
        <strain evidence="1 2">D3b</strain>
    </source>
</reference>
<proteinExistence type="predicted"/>
<accession>A0ABT2N2E3</accession>
<dbReference type="RefSeq" id="WP_261234584.1">
    <property type="nucleotide sequence ID" value="NZ_JAMXFA010000004.1"/>
</dbReference>
<comment type="caution">
    <text evidence="1">The sequence shown here is derived from an EMBL/GenBank/DDBJ whole genome shotgun (WGS) entry which is preliminary data.</text>
</comment>
<evidence type="ECO:0000313" key="1">
    <source>
        <dbReference type="EMBL" id="MCT7976827.1"/>
    </source>
</evidence>
<evidence type="ECO:0000313" key="2">
    <source>
        <dbReference type="Proteomes" id="UP001525961"/>
    </source>
</evidence>
<sequence>MNKSSLEKFHQSLEVCKSLKTIQGQRSTLPCEALHLLCEVAQDPFELLDLCQQHDSEIELALTAISDYAASVDNWKAGDCPFGVKDHCNVLHFLLNVHTKQFEFFRGRETFTPEIICEFIKDWKGIDLTPLIASREKTFVA</sequence>